<dbReference type="EMBL" id="JAXCGZ010017407">
    <property type="protein sequence ID" value="KAK7068152.1"/>
    <property type="molecule type" value="Genomic_DNA"/>
</dbReference>
<dbReference type="AlphaFoldDB" id="A0AAN9A3G7"/>
<feature type="non-terminal residue" evidence="2">
    <location>
        <position position="334"/>
    </location>
</feature>
<feature type="region of interest" description="Disordered" evidence="1">
    <location>
        <begin position="1"/>
        <end position="147"/>
    </location>
</feature>
<feature type="compositionally biased region" description="Basic and acidic residues" evidence="1">
    <location>
        <begin position="46"/>
        <end position="74"/>
    </location>
</feature>
<feature type="compositionally biased region" description="Acidic residues" evidence="1">
    <location>
        <begin position="325"/>
        <end position="334"/>
    </location>
</feature>
<feature type="region of interest" description="Disordered" evidence="1">
    <location>
        <begin position="219"/>
        <end position="334"/>
    </location>
</feature>
<organism evidence="2 3">
    <name type="scientific">Halocaridina rubra</name>
    <name type="common">Hawaiian red shrimp</name>
    <dbReference type="NCBI Taxonomy" id="373956"/>
    <lineage>
        <taxon>Eukaryota</taxon>
        <taxon>Metazoa</taxon>
        <taxon>Ecdysozoa</taxon>
        <taxon>Arthropoda</taxon>
        <taxon>Crustacea</taxon>
        <taxon>Multicrustacea</taxon>
        <taxon>Malacostraca</taxon>
        <taxon>Eumalacostraca</taxon>
        <taxon>Eucarida</taxon>
        <taxon>Decapoda</taxon>
        <taxon>Pleocyemata</taxon>
        <taxon>Caridea</taxon>
        <taxon>Atyoidea</taxon>
        <taxon>Atyidae</taxon>
        <taxon>Halocaridina</taxon>
    </lineage>
</organism>
<evidence type="ECO:0000313" key="2">
    <source>
        <dbReference type="EMBL" id="KAK7068152.1"/>
    </source>
</evidence>
<feature type="compositionally biased region" description="Basic residues" evidence="1">
    <location>
        <begin position="75"/>
        <end position="84"/>
    </location>
</feature>
<evidence type="ECO:0000256" key="1">
    <source>
        <dbReference type="SAM" id="MobiDB-lite"/>
    </source>
</evidence>
<feature type="compositionally biased region" description="Basic and acidic residues" evidence="1">
    <location>
        <begin position="234"/>
        <end position="324"/>
    </location>
</feature>
<protein>
    <submittedName>
        <fullName evidence="2">Uncharacterized protein</fullName>
    </submittedName>
</protein>
<evidence type="ECO:0000313" key="3">
    <source>
        <dbReference type="Proteomes" id="UP001381693"/>
    </source>
</evidence>
<dbReference type="Proteomes" id="UP001381693">
    <property type="component" value="Unassembled WGS sequence"/>
</dbReference>
<reference evidence="2 3" key="1">
    <citation type="submission" date="2023-11" db="EMBL/GenBank/DDBJ databases">
        <title>Halocaridina rubra genome assembly.</title>
        <authorList>
            <person name="Smith C."/>
        </authorList>
    </citation>
    <scope>NUCLEOTIDE SEQUENCE [LARGE SCALE GENOMIC DNA]</scope>
    <source>
        <strain evidence="2">EP-1</strain>
        <tissue evidence="2">Whole</tissue>
    </source>
</reference>
<gene>
    <name evidence="2" type="ORF">SK128_016662</name>
</gene>
<proteinExistence type="predicted"/>
<sequence length="334" mass="38931">MKSIRTWKGLPPLLNPSKQKRRVSFSENVDNLSEKTSESVNNNIDTVKDGKRTPEVFLNDREDPSSGSSRDHNKSRSKRRRRRVSFNDNVDTLPDIASERVNSKANNTNRSNGSPEELLNDRKDTPSGSSNDLDRYPSERLKSQPLDSVKFVEPKYGMTPNEEDGFGGGEGSTLAAPTMKHGFIMPTIKITFVDEDLEEFYGDDYDDLMHDHWGDNSPKYSDDDYPNNHNLGILEHDPTREMESARPRKRKEDENRRKEEREKKKTLAEERRQQRIENLRKKRQTEEEMKKRKAQERETQLEEEKQKQEKENAKEDEKRQRDETEGNSDSEGEQ</sequence>
<accession>A0AAN9A3G7</accession>
<name>A0AAN9A3G7_HALRR</name>
<comment type="caution">
    <text evidence="2">The sequence shown here is derived from an EMBL/GenBank/DDBJ whole genome shotgun (WGS) entry which is preliminary data.</text>
</comment>
<feature type="compositionally biased region" description="Basic and acidic residues" evidence="1">
    <location>
        <begin position="132"/>
        <end position="142"/>
    </location>
</feature>
<feature type="compositionally biased region" description="Polar residues" evidence="1">
    <location>
        <begin position="103"/>
        <end position="114"/>
    </location>
</feature>
<keyword evidence="3" id="KW-1185">Reference proteome</keyword>